<dbReference type="Proteomes" id="UP000826195">
    <property type="component" value="Unassembled WGS sequence"/>
</dbReference>
<evidence type="ECO:0000313" key="1">
    <source>
        <dbReference type="EMBL" id="KAH0535036.1"/>
    </source>
</evidence>
<reference evidence="1 2" key="1">
    <citation type="journal article" date="2021" name="J. Hered.">
        <title>A chromosome-level genome assembly of the parasitoid wasp, Cotesia glomerata (Hymenoptera: Braconidae).</title>
        <authorList>
            <person name="Pinto B.J."/>
            <person name="Weis J.J."/>
            <person name="Gamble T."/>
            <person name="Ode P.J."/>
            <person name="Paul R."/>
            <person name="Zaspel J.M."/>
        </authorList>
    </citation>
    <scope>NUCLEOTIDE SEQUENCE [LARGE SCALE GENOMIC DNA]</scope>
    <source>
        <strain evidence="1">CgM1</strain>
    </source>
</reference>
<name>A0AAV7HX05_COTGL</name>
<accession>A0AAV7HX05</accession>
<organism evidence="1 2">
    <name type="scientific">Cotesia glomerata</name>
    <name type="common">Lepidopteran parasitic wasp</name>
    <name type="synonym">Apanteles glomeratus</name>
    <dbReference type="NCBI Taxonomy" id="32391"/>
    <lineage>
        <taxon>Eukaryota</taxon>
        <taxon>Metazoa</taxon>
        <taxon>Ecdysozoa</taxon>
        <taxon>Arthropoda</taxon>
        <taxon>Hexapoda</taxon>
        <taxon>Insecta</taxon>
        <taxon>Pterygota</taxon>
        <taxon>Neoptera</taxon>
        <taxon>Endopterygota</taxon>
        <taxon>Hymenoptera</taxon>
        <taxon>Apocrita</taxon>
        <taxon>Ichneumonoidea</taxon>
        <taxon>Braconidae</taxon>
        <taxon>Microgastrinae</taxon>
        <taxon>Cotesia</taxon>
    </lineage>
</organism>
<protein>
    <recommendedName>
        <fullName evidence="3">MULE transposase domain-containing protein</fullName>
    </recommendedName>
</protein>
<gene>
    <name evidence="1" type="ORF">KQX54_012191</name>
</gene>
<sequence length="158" mass="18444">MYDSMLTNLFELAPGLRNVNNIITYLDKENIQSIRSNFANVPIQCCYLHFITTLFKNWQNNNLIGAPINILYRSWTLALTHYQHFGEALDLIEPYCQLISNDFPTVINFFHFLRYDWGKILKELVEIRSTVSYTHLDSFVMTLSNKIGGAHENSWTCI</sequence>
<evidence type="ECO:0008006" key="3">
    <source>
        <dbReference type="Google" id="ProtNLM"/>
    </source>
</evidence>
<keyword evidence="2" id="KW-1185">Reference proteome</keyword>
<dbReference type="EMBL" id="JAHXZJ010002982">
    <property type="protein sequence ID" value="KAH0535036.1"/>
    <property type="molecule type" value="Genomic_DNA"/>
</dbReference>
<feature type="non-terminal residue" evidence="1">
    <location>
        <position position="158"/>
    </location>
</feature>
<comment type="caution">
    <text evidence="1">The sequence shown here is derived from an EMBL/GenBank/DDBJ whole genome shotgun (WGS) entry which is preliminary data.</text>
</comment>
<evidence type="ECO:0000313" key="2">
    <source>
        <dbReference type="Proteomes" id="UP000826195"/>
    </source>
</evidence>
<proteinExistence type="predicted"/>
<dbReference type="AlphaFoldDB" id="A0AAV7HX05"/>